<proteinExistence type="predicted"/>
<dbReference type="AlphaFoldDB" id="A0A151J1U1"/>
<sequence>MRVQTLIISVALANDGRRDVNYEKRIKPLSLWDGIKFKHSARIINLVSPVSDCPNETINQLQMHVLFALPVLRNCYTLRRVDTYLKVARHINSWPRT</sequence>
<protein>
    <submittedName>
        <fullName evidence="1">Uncharacterized protein</fullName>
    </submittedName>
</protein>
<organism evidence="1 2">
    <name type="scientific">Trachymyrmex cornetzi</name>
    <dbReference type="NCBI Taxonomy" id="471704"/>
    <lineage>
        <taxon>Eukaryota</taxon>
        <taxon>Metazoa</taxon>
        <taxon>Ecdysozoa</taxon>
        <taxon>Arthropoda</taxon>
        <taxon>Hexapoda</taxon>
        <taxon>Insecta</taxon>
        <taxon>Pterygota</taxon>
        <taxon>Neoptera</taxon>
        <taxon>Endopterygota</taxon>
        <taxon>Hymenoptera</taxon>
        <taxon>Apocrita</taxon>
        <taxon>Aculeata</taxon>
        <taxon>Formicoidea</taxon>
        <taxon>Formicidae</taxon>
        <taxon>Myrmicinae</taxon>
        <taxon>Trachymyrmex</taxon>
    </lineage>
</organism>
<dbReference type="Proteomes" id="UP000078492">
    <property type="component" value="Unassembled WGS sequence"/>
</dbReference>
<name>A0A151J1U1_9HYME</name>
<accession>A0A151J1U1</accession>
<keyword evidence="2" id="KW-1185">Reference proteome</keyword>
<evidence type="ECO:0000313" key="1">
    <source>
        <dbReference type="EMBL" id="KYN15812.1"/>
    </source>
</evidence>
<gene>
    <name evidence="1" type="ORF">ALC57_11949</name>
</gene>
<reference evidence="1 2" key="1">
    <citation type="submission" date="2015-09" db="EMBL/GenBank/DDBJ databases">
        <title>Trachymyrmex cornetzi WGS genome.</title>
        <authorList>
            <person name="Nygaard S."/>
            <person name="Hu H."/>
            <person name="Boomsma J."/>
            <person name="Zhang G."/>
        </authorList>
    </citation>
    <scope>NUCLEOTIDE SEQUENCE [LARGE SCALE GENOMIC DNA]</scope>
    <source>
        <strain evidence="1">Tcor2-1</strain>
        <tissue evidence="1">Whole body</tissue>
    </source>
</reference>
<evidence type="ECO:0000313" key="2">
    <source>
        <dbReference type="Proteomes" id="UP000078492"/>
    </source>
</evidence>
<dbReference type="EMBL" id="KQ980493">
    <property type="protein sequence ID" value="KYN15812.1"/>
    <property type="molecule type" value="Genomic_DNA"/>
</dbReference>